<evidence type="ECO:0000256" key="3">
    <source>
        <dbReference type="ARBA" id="ARBA00022737"/>
    </source>
</evidence>
<feature type="chain" id="PRO_5047065229" evidence="5">
    <location>
        <begin position="34"/>
        <end position="1844"/>
    </location>
</feature>
<evidence type="ECO:0000256" key="5">
    <source>
        <dbReference type="SAM" id="SignalP"/>
    </source>
</evidence>
<dbReference type="Gene3D" id="3.50.4.10">
    <property type="entry name" value="Hepatocyte Growth Factor"/>
    <property type="match status" value="1"/>
</dbReference>
<dbReference type="CDD" id="cd01100">
    <property type="entry name" value="APPLE_Factor_XI_like"/>
    <property type="match status" value="1"/>
</dbReference>
<dbReference type="SMART" id="SM00223">
    <property type="entry name" value="APPLE"/>
    <property type="match status" value="1"/>
</dbReference>
<evidence type="ECO:0000256" key="1">
    <source>
        <dbReference type="ARBA" id="ARBA00010556"/>
    </source>
</evidence>
<organism evidence="9 10">
    <name type="scientific">Kaistia defluvii</name>
    <dbReference type="NCBI Taxonomy" id="410841"/>
    <lineage>
        <taxon>Bacteria</taxon>
        <taxon>Pseudomonadati</taxon>
        <taxon>Pseudomonadota</taxon>
        <taxon>Alphaproteobacteria</taxon>
        <taxon>Hyphomicrobiales</taxon>
        <taxon>Kaistiaceae</taxon>
        <taxon>Kaistia</taxon>
    </lineage>
</organism>
<dbReference type="InterPro" id="IPR041462">
    <property type="entry name" value="Bact_A2M_MG6"/>
</dbReference>
<dbReference type="InterPro" id="IPR047565">
    <property type="entry name" value="Alpha-macroglob_thiol-ester_cl"/>
</dbReference>
<feature type="domain" description="Alpha-2-macroglobulin bait region" evidence="7">
    <location>
        <begin position="972"/>
        <end position="1116"/>
    </location>
</feature>
<feature type="domain" description="Apple" evidence="6">
    <location>
        <begin position="43"/>
        <end position="105"/>
    </location>
</feature>
<evidence type="ECO:0000256" key="2">
    <source>
        <dbReference type="ARBA" id="ARBA00022729"/>
    </source>
</evidence>
<dbReference type="PANTHER" id="PTHR40094:SF1">
    <property type="entry name" value="UBIQUITIN DOMAIN-CONTAINING PROTEIN"/>
    <property type="match status" value="1"/>
</dbReference>
<dbReference type="InterPro" id="IPR051802">
    <property type="entry name" value="YfhM-like"/>
</dbReference>
<dbReference type="Proteomes" id="UP001549321">
    <property type="component" value="Unassembled WGS sequence"/>
</dbReference>
<feature type="signal peptide" evidence="5">
    <location>
        <begin position="1"/>
        <end position="33"/>
    </location>
</feature>
<evidence type="ECO:0000313" key="9">
    <source>
        <dbReference type="EMBL" id="MET4635027.1"/>
    </source>
</evidence>
<dbReference type="Pfam" id="PF11974">
    <property type="entry name" value="bMG3"/>
    <property type="match status" value="1"/>
</dbReference>
<dbReference type="InterPro" id="IPR008930">
    <property type="entry name" value="Terpenoid_cyclase/PrenylTrfase"/>
</dbReference>
<evidence type="ECO:0000259" key="8">
    <source>
        <dbReference type="SMART" id="SM01360"/>
    </source>
</evidence>
<keyword evidence="2 5" id="KW-0732">Signal</keyword>
<dbReference type="InterPro" id="IPR002890">
    <property type="entry name" value="MG2"/>
</dbReference>
<dbReference type="SMART" id="SM01360">
    <property type="entry name" value="A2M"/>
    <property type="match status" value="1"/>
</dbReference>
<dbReference type="InterPro" id="IPR001599">
    <property type="entry name" value="Macroglobln_a2"/>
</dbReference>
<feature type="domain" description="Alpha-2-macroglobulin" evidence="8">
    <location>
        <begin position="1178"/>
        <end position="1266"/>
    </location>
</feature>
<accession>A0ABV2R178</accession>
<dbReference type="SUPFAM" id="SSF57414">
    <property type="entry name" value="Hairpin loop containing domain-like"/>
    <property type="match status" value="1"/>
</dbReference>
<dbReference type="InterPro" id="IPR041246">
    <property type="entry name" value="Bact_MG10"/>
</dbReference>
<dbReference type="Pfam" id="PF17962">
    <property type="entry name" value="bMG6"/>
    <property type="match status" value="1"/>
</dbReference>
<dbReference type="Pfam" id="PF00024">
    <property type="entry name" value="PAN_1"/>
    <property type="match status" value="1"/>
</dbReference>
<dbReference type="PANTHER" id="PTHR40094">
    <property type="entry name" value="ALPHA-2-MACROGLOBULIN HOMOLOG"/>
    <property type="match status" value="1"/>
</dbReference>
<keyword evidence="10" id="KW-1185">Reference proteome</keyword>
<dbReference type="SUPFAM" id="SSF48239">
    <property type="entry name" value="Terpenoid cyclases/Protein prenyltransferases"/>
    <property type="match status" value="1"/>
</dbReference>
<dbReference type="EMBL" id="JBEPSM010000002">
    <property type="protein sequence ID" value="MET4635027.1"/>
    <property type="molecule type" value="Genomic_DNA"/>
</dbReference>
<dbReference type="Pfam" id="PF21142">
    <property type="entry name" value="A2M_bMG2"/>
    <property type="match status" value="1"/>
</dbReference>
<dbReference type="Pfam" id="PF17973">
    <property type="entry name" value="bMG10"/>
    <property type="match status" value="1"/>
</dbReference>
<dbReference type="Gene3D" id="2.60.40.1930">
    <property type="match status" value="1"/>
</dbReference>
<evidence type="ECO:0000259" key="6">
    <source>
        <dbReference type="SMART" id="SM00223"/>
    </source>
</evidence>
<dbReference type="Pfam" id="PF01835">
    <property type="entry name" value="MG2"/>
    <property type="match status" value="1"/>
</dbReference>
<protein>
    <submittedName>
        <fullName evidence="9">Uncharacterized protein YfaS (Alpha-2-macroglobulin family)</fullName>
    </submittedName>
</protein>
<dbReference type="InterPro" id="IPR021868">
    <property type="entry name" value="Alpha_2_Macroglob_MG3"/>
</dbReference>
<gene>
    <name evidence="9" type="ORF">ABIE08_002973</name>
</gene>
<dbReference type="PIRSF" id="PIRSF038980">
    <property type="entry name" value="A2M_bac"/>
    <property type="match status" value="1"/>
</dbReference>
<evidence type="ECO:0000259" key="7">
    <source>
        <dbReference type="SMART" id="SM01359"/>
    </source>
</evidence>
<dbReference type="Pfam" id="PF07678">
    <property type="entry name" value="TED_complement"/>
    <property type="match status" value="1"/>
</dbReference>
<dbReference type="InterPro" id="IPR049120">
    <property type="entry name" value="A2M_bMG2"/>
</dbReference>
<dbReference type="InterPro" id="IPR026284">
    <property type="entry name" value="A2MG_proteobact"/>
</dbReference>
<dbReference type="CDD" id="cd02891">
    <property type="entry name" value="A2M_like"/>
    <property type="match status" value="1"/>
</dbReference>
<comment type="similarity">
    <text evidence="1">Belongs to the protease inhibitor I39 (alpha-2-macroglobulin) family. Bacterial alpha-2-macroglobulin subfamily.</text>
</comment>
<keyword evidence="4" id="KW-1015">Disulfide bond</keyword>
<dbReference type="InterPro" id="IPR011625">
    <property type="entry name" value="A2M_N_BRD"/>
</dbReference>
<reference evidence="9 10" key="1">
    <citation type="submission" date="2024-06" db="EMBL/GenBank/DDBJ databases">
        <title>Sorghum-associated microbial communities from plants grown in Nebraska, USA.</title>
        <authorList>
            <person name="Schachtman D."/>
        </authorList>
    </citation>
    <scope>NUCLEOTIDE SEQUENCE [LARGE SCALE GENOMIC DNA]</scope>
    <source>
        <strain evidence="9 10">3207</strain>
    </source>
</reference>
<dbReference type="Pfam" id="PF17972">
    <property type="entry name" value="bMG5"/>
    <property type="match status" value="1"/>
</dbReference>
<dbReference type="SMART" id="SM01359">
    <property type="entry name" value="A2M_N_2"/>
    <property type="match status" value="1"/>
</dbReference>
<evidence type="ECO:0000313" key="10">
    <source>
        <dbReference type="Proteomes" id="UP001549321"/>
    </source>
</evidence>
<dbReference type="Gene3D" id="1.50.10.20">
    <property type="match status" value="1"/>
</dbReference>
<comment type="caution">
    <text evidence="9">The sequence shown here is derived from an EMBL/GenBank/DDBJ whole genome shotgun (WGS) entry which is preliminary data.</text>
</comment>
<dbReference type="RefSeq" id="WP_354552202.1">
    <property type="nucleotide sequence ID" value="NZ_JBEPSM010000002.1"/>
</dbReference>
<evidence type="ECO:0000256" key="4">
    <source>
        <dbReference type="ARBA" id="ARBA00023157"/>
    </source>
</evidence>
<dbReference type="InterPro" id="IPR003609">
    <property type="entry name" value="Pan_app"/>
</dbReference>
<dbReference type="SMART" id="SM01419">
    <property type="entry name" value="Thiol-ester_cl"/>
    <property type="match status" value="1"/>
</dbReference>
<name>A0ABV2R178_9HYPH</name>
<sequence length="1844" mass="197530">MRAMGGIRGASRMLGLAFGLALSLGGLAAPAQAQDGEARRVIISRDADYPGFDLQTIKDIDQKACATACVDDQSCKAFTYNTKAKWCFLKSDFGSLAVAPGATAGRIVVAKAIDKTTQEKRIEELTFLGPSPFEAAKAQLNTLARDYPSHGVGYDTIRQGADRARANGNTTELERDLGAMLAIAPDDAGIWREFALGLLKRNPDDYSQRQEVLAAATSAAINAYLRADGAGDQALSLALLAHSLERREMWKQAIKAYRLSLEYKQDPQFRAAYDKLIAERGFRIVSNTVDADAASPRMCVVFSDPLPVADTTLSDYVIVEGGKGLAVEPQDSQICVDGLKHGQRYTLRFRAGLPSADGEKLAQTASVSSYIRDRAPWVGFAGNAYVLPAGQGASIPIDSINTDLIDAEVYRIGDRSIAIAVRDGNFLRQLDSYSASQIANTSGTSVWKGQIEVGAKKLNENITTAIPIGDAVKTIEPGVYVITAKAATKGSSDGGYDSSLATQWFIVSDLGLSALSGNDGVHAVIRSLNTAQALAGVKVKLVATNDEVLGEATTNADGYVHFEPGLARGTGGMAPQLLVAQTAAGDYAFLDMKKTAFDLTDRGVDGRPAPGPLDTFFTSERGIYRPGETVHLTALLRDAQAKAVNGLPLTLVVDRPDGVEFLRTKLTEEGQGGYSHDVAIPDDAQRGAWRFQLYADPDGAALTEISALVDDFEPERIAFELKTTAERLTSGGTFPIQLTAKYLYGAKAIGLGVDGDIIATPTSTSADYPGFSFGLADDPVESVRDSLGASAVTDDAGEASFDATVPTLPETTKLFNAEIVVRVTDTNGRAVERRLSLPADGTKPHIGIKPNFDGSVSEGAAAGFELIAIGPDGKRIDAKGATWQIEKLDTNYQWYRRDGAWKYEAITTATRVANGTVDLDASKPATIEGKVDWGRFRLTVALAGEAPTSSSYNFDAGWYVDASAASETPDMLTVSLDQKNYKPGDTAKLRLDPRFPGIAQIMVIDDRVIDMKTVEVPEGGTTVDLPVTANWGPGAYVTATLFRPMDVQAKRMPTRALGLAWVPVDPADRRIDVQLDTEDQIRPRGPLTIPVTLANLKKGEEAYVTVAAVDIGILNLTQFKTPDPDGWYFSQRRLGMEIRDLYGLLIDRMQGVPGRLRSGGDGGAPGLKSVPPTEKLIAYYSGVVKVDENGKATITFDVPDFNGSVRVMAMAWSKEGIGHAEKEVIIRDPVVVMASLPRFMTPDDQSRILVEINNVEGPAGDYQLTVDAPGVAIDPGDADKQVRLEKAGRMTVALPIKAVDIGDHQITVSLASPENGQTFDRSYMLGIRPAGQPVSRRSLISLAPGNKLTVDEYAFAEFVPGTTSATLAIGGSAKLDVAAILASLDRYPYGCTEQITSKAMPLLYLNQVAATIGIAQDSELRKRLQDSIGKVLDNQSSAGSFGLWGPGYEDLWLDAYVTDFLTRAKAAGYLVPEVAFNNALDNLSNKVGYAQDFDKGGEAIAYSLYVLARNGKAAIGDLRYYAESKLNNFATPLAQAQIGAALALYGDKARSGSVLKVAIDNLQRHYGPMLAGREDYGSTLRDQAAVLTLVAESGDKRFDVKTLVDDVATTRDNRRYISTQEQGWMLMAAAAMMSDLSKASIDVDGNTADVPLYRKLLGSDVSPRPLVVENTSDVALDAALTLTGIPATPEPAGGEGFTITRSYFNTDGSEADPTTVGQNDRLVVVLRVLADKQRFGRLMVVDPLPAGFEIENPNISRSGDTSAYEWLKVETNVAHTEARTDRFVAAVTRSAGDPLEFSVAYGVRAVSPGQFVHPAATVEDMYDPDRQAHTDTGSVEIVGPTTTK</sequence>
<dbReference type="InterPro" id="IPR041203">
    <property type="entry name" value="Bact_A2M_MG5"/>
</dbReference>
<proteinExistence type="inferred from homology"/>
<dbReference type="Pfam" id="PF07703">
    <property type="entry name" value="A2M_BRD"/>
    <property type="match status" value="1"/>
</dbReference>
<dbReference type="Pfam" id="PF00207">
    <property type="entry name" value="A2M"/>
    <property type="match status" value="1"/>
</dbReference>
<dbReference type="InterPro" id="IPR011626">
    <property type="entry name" value="Alpha-macroglobulin_TED"/>
</dbReference>
<keyword evidence="3" id="KW-0677">Repeat</keyword>
<dbReference type="InterPro" id="IPR000177">
    <property type="entry name" value="Apple"/>
</dbReference>